<comment type="subcellular location">
    <subcellularLocation>
        <location evidence="1">Periplasm</location>
    </subcellularLocation>
</comment>
<evidence type="ECO:0000313" key="5">
    <source>
        <dbReference type="Proteomes" id="UP001247754"/>
    </source>
</evidence>
<evidence type="ECO:0000256" key="3">
    <source>
        <dbReference type="ARBA" id="ARBA00022764"/>
    </source>
</evidence>
<dbReference type="EMBL" id="JAVKPH010000012">
    <property type="protein sequence ID" value="MDR5653307.1"/>
    <property type="molecule type" value="Genomic_DNA"/>
</dbReference>
<dbReference type="Pfam" id="PF03480">
    <property type="entry name" value="DctP"/>
    <property type="match status" value="1"/>
</dbReference>
<dbReference type="InterPro" id="IPR018389">
    <property type="entry name" value="DctP_fam"/>
</dbReference>
<dbReference type="NCBIfam" id="NF037995">
    <property type="entry name" value="TRAP_S1"/>
    <property type="match status" value="1"/>
</dbReference>
<dbReference type="PANTHER" id="PTHR33376">
    <property type="match status" value="1"/>
</dbReference>
<evidence type="ECO:0000256" key="1">
    <source>
        <dbReference type="ARBA" id="ARBA00004418"/>
    </source>
</evidence>
<keyword evidence="3" id="KW-0574">Periplasm</keyword>
<evidence type="ECO:0000256" key="2">
    <source>
        <dbReference type="ARBA" id="ARBA00022729"/>
    </source>
</evidence>
<dbReference type="InterPro" id="IPR038404">
    <property type="entry name" value="TRAP_DctP_sf"/>
</dbReference>
<comment type="caution">
    <text evidence="4">The sequence shown here is derived from an EMBL/GenBank/DDBJ whole genome shotgun (WGS) entry which is preliminary data.</text>
</comment>
<dbReference type="Proteomes" id="UP001247754">
    <property type="component" value="Unassembled WGS sequence"/>
</dbReference>
<dbReference type="RefSeq" id="WP_310457545.1">
    <property type="nucleotide sequence ID" value="NZ_JAVKPH010000012.1"/>
</dbReference>
<accession>A0ABU1F8W0</accession>
<name>A0ABU1F8W0_9RHOB</name>
<keyword evidence="5" id="KW-1185">Reference proteome</keyword>
<protein>
    <submittedName>
        <fullName evidence="4">TRAP transporter substrate-binding protein DctP</fullName>
    </submittedName>
</protein>
<sequence length="355" mass="38028">MRLSALTLGRVGTLTEPGAMLRRAAVALAVTTCAVAPAAAEDVITLKVSHLFNNELYLWKHGGQVFVDEAEKASNGRLKFEIYPSAQLGKDTVSTLESGLADIAIVVPSYSPDKLPLSSVAELPGMYENACDGSAKLWAILQPGGMLAEAEYAPRGLRPLFVNVLPAYHIVTTAKRAPENLAALSGLKLRANGNAMKKTVSALGAVPVQVPAPEMYDALGRGTVDGGLYSYIGIPDFDLQDHMKFTAEGPRLGAGSISYNISEASWAKVPEDLRQVMQEAALKAARNLCQWEETSDREVRDRIGLTVIDLPAEEIALWEEKVSVVVDSWLDDMKSAGKDGAVLVEAFRNADTGGM</sequence>
<dbReference type="PANTHER" id="PTHR33376:SF15">
    <property type="entry name" value="BLL6794 PROTEIN"/>
    <property type="match status" value="1"/>
</dbReference>
<keyword evidence="2" id="KW-0732">Signal</keyword>
<reference evidence="4 5" key="1">
    <citation type="submission" date="2023-09" db="EMBL/GenBank/DDBJ databases">
        <title>Xinfangfangia sedmenti sp. nov., isolated the sedment.</title>
        <authorList>
            <person name="Xu L."/>
        </authorList>
    </citation>
    <scope>NUCLEOTIDE SEQUENCE [LARGE SCALE GENOMIC DNA]</scope>
    <source>
        <strain evidence="4 5">LG-4</strain>
    </source>
</reference>
<dbReference type="Gene3D" id="3.40.190.170">
    <property type="entry name" value="Bacterial extracellular solute-binding protein, family 7"/>
    <property type="match status" value="1"/>
</dbReference>
<evidence type="ECO:0000313" key="4">
    <source>
        <dbReference type="EMBL" id="MDR5653307.1"/>
    </source>
</evidence>
<organism evidence="4 5">
    <name type="scientific">Ruixingdingia sedimenti</name>
    <dbReference type="NCBI Taxonomy" id="3073604"/>
    <lineage>
        <taxon>Bacteria</taxon>
        <taxon>Pseudomonadati</taxon>
        <taxon>Pseudomonadota</taxon>
        <taxon>Alphaproteobacteria</taxon>
        <taxon>Rhodobacterales</taxon>
        <taxon>Paracoccaceae</taxon>
        <taxon>Ruixingdingia</taxon>
    </lineage>
</organism>
<proteinExistence type="predicted"/>
<gene>
    <name evidence="4" type="primary">dctP</name>
    <name evidence="4" type="ORF">RGD00_11875</name>
</gene>